<sequence length="504" mass="56596">MLLLLLYFIYFTFALATESPSVCMNQFFIVNLGHLKDMSSIGITVSPVDSCLSQIPNGTLHSLGVTKNVECYIHESFLEIQNGPNGVSRCGECLEMTGPSIIPTQCVVTGTFKVTQSDGFTEDDLKKMILVPENLFTIVSTPTLQSNTHFAQVTLRESDCDTNKYTTIKVVEKHESTVTITFLNQIFPIKSVLINDVEYFHTTFGRFKVPLIKEKIVMKTFTFDGRVAIYDNINLNTLDYDNQFNQISENKRESCLFIPSNNVYVNNSNRELNYFFKWSFHKVNPDLSIISLKETDESIHFTADQIRTTFGIGYPTVIKMYVHFSQFSMDFEVKNCSTPPTYVFGTIGYGSQFKNDIKDAVFVCTGANIQPLVVTTKIGEGSYRIRLKFGIPKTCYGYLNSIGITFANDIGTIYDVKQIDLIPKMSSKQALCGMESFTCGTYECNPENLTVNSFKPGCVPNCGSCRSGYVCSNGKCMTAPSNNIRDSTDSIFIFFCYAIILFLL</sequence>
<dbReference type="EMBL" id="KB206169">
    <property type="protein sequence ID" value="ELP95068.1"/>
    <property type="molecule type" value="Genomic_DNA"/>
</dbReference>
<dbReference type="OrthoDB" id="26188at2759"/>
<evidence type="ECO:0000313" key="2">
    <source>
        <dbReference type="EMBL" id="ELP95068.1"/>
    </source>
</evidence>
<keyword evidence="1" id="KW-0732">Signal</keyword>
<proteinExistence type="predicted"/>
<accession>A0A0A1UF13</accession>
<dbReference type="RefSeq" id="XP_004261839.1">
    <property type="nucleotide sequence ID" value="XM_004261791.1"/>
</dbReference>
<dbReference type="KEGG" id="eiv:EIN_253320"/>
<feature type="chain" id="PRO_5001980504" evidence="1">
    <location>
        <begin position="17"/>
        <end position="504"/>
    </location>
</feature>
<dbReference type="AlphaFoldDB" id="A0A0A1UF13"/>
<dbReference type="VEuPathDB" id="AmoebaDB:EIN_253320"/>
<evidence type="ECO:0000313" key="3">
    <source>
        <dbReference type="Proteomes" id="UP000014680"/>
    </source>
</evidence>
<evidence type="ECO:0000256" key="1">
    <source>
        <dbReference type="SAM" id="SignalP"/>
    </source>
</evidence>
<name>A0A0A1UF13_ENTIV</name>
<gene>
    <name evidence="2" type="ORF">EIN_253320</name>
</gene>
<organism evidence="2 3">
    <name type="scientific">Entamoeba invadens IP1</name>
    <dbReference type="NCBI Taxonomy" id="370355"/>
    <lineage>
        <taxon>Eukaryota</taxon>
        <taxon>Amoebozoa</taxon>
        <taxon>Evosea</taxon>
        <taxon>Archamoebae</taxon>
        <taxon>Mastigamoebida</taxon>
        <taxon>Entamoebidae</taxon>
        <taxon>Entamoeba</taxon>
    </lineage>
</organism>
<protein>
    <submittedName>
        <fullName evidence="2">Uncharacterized protein</fullName>
    </submittedName>
</protein>
<dbReference type="OMA" id="YIAKEQF"/>
<keyword evidence="3" id="KW-1185">Reference proteome</keyword>
<dbReference type="Proteomes" id="UP000014680">
    <property type="component" value="Unassembled WGS sequence"/>
</dbReference>
<dbReference type="GeneID" id="14894003"/>
<feature type="signal peptide" evidence="1">
    <location>
        <begin position="1"/>
        <end position="16"/>
    </location>
</feature>
<reference evidence="2 3" key="1">
    <citation type="submission" date="2012-10" db="EMBL/GenBank/DDBJ databases">
        <authorList>
            <person name="Zafar N."/>
            <person name="Inman J."/>
            <person name="Hall N."/>
            <person name="Lorenzi H."/>
            <person name="Caler E."/>
        </authorList>
    </citation>
    <scope>NUCLEOTIDE SEQUENCE [LARGE SCALE GENOMIC DNA]</scope>
    <source>
        <strain evidence="2 3">IP1</strain>
    </source>
</reference>